<evidence type="ECO:0000256" key="1">
    <source>
        <dbReference type="SAM" id="MobiDB-lite"/>
    </source>
</evidence>
<feature type="region of interest" description="Disordered" evidence="1">
    <location>
        <begin position="502"/>
        <end position="521"/>
    </location>
</feature>
<accession>A0A9W9C1J4</accession>
<comment type="caution">
    <text evidence="3">The sequence shown here is derived from an EMBL/GenBank/DDBJ whole genome shotgun (WGS) entry which is preliminary data.</text>
</comment>
<organism evidence="3 4">
    <name type="scientific">Didymella glomerata</name>
    <dbReference type="NCBI Taxonomy" id="749621"/>
    <lineage>
        <taxon>Eukaryota</taxon>
        <taxon>Fungi</taxon>
        <taxon>Dikarya</taxon>
        <taxon>Ascomycota</taxon>
        <taxon>Pezizomycotina</taxon>
        <taxon>Dothideomycetes</taxon>
        <taxon>Pleosporomycetidae</taxon>
        <taxon>Pleosporales</taxon>
        <taxon>Pleosporineae</taxon>
        <taxon>Didymellaceae</taxon>
        <taxon>Didymella</taxon>
    </lineage>
</organism>
<dbReference type="InterPro" id="IPR010730">
    <property type="entry name" value="HET"/>
</dbReference>
<dbReference type="Proteomes" id="UP001140562">
    <property type="component" value="Unassembled WGS sequence"/>
</dbReference>
<gene>
    <name evidence="3" type="ORF">N0V87_002794</name>
</gene>
<evidence type="ECO:0000259" key="2">
    <source>
        <dbReference type="Pfam" id="PF06985"/>
    </source>
</evidence>
<protein>
    <recommendedName>
        <fullName evidence="2">Heterokaryon incompatibility domain-containing protein</fullName>
    </recommendedName>
</protein>
<sequence>MNEQNLEHLKQPFALSRVYDKIPKTIQDAMKVAAHLGEKHLWVDCLCVAQNATSDKMDHMLKAMAYVYACAELTIVAAGGEHANHGLPGIPLLQQTDCQGDIQVDREAMSQPSRERSLQDVWKKPFGVLLGEGYPNESTWAKRGWTFQESLFARRLLIFDGVVSWICGRCFQSECCEDVGFPRSGRPIHWPTERPHLGVPMGLLSILPKLPSLGRWGMMVEDYSSRQWSKDTPDQTDVVKAFKGATEIMRSTFPDGILHGLPLFFFDIAMLWQSLSETFRQTKRRYSQPSWSWTGWKSQDCRWSRTQCLKSWYPHYAKVYRKSGEPSDWMTMAPLKPVAEYKLAVCSGQQPRFNGFYAYEEVHYRLSAPLPPGWTRYEEAGGHYYRYQETEQDDHRYTFPLPTVASNEVDLTIIEDPILLCTVPFLRGTFSDVSAHFPGSFFTLTRVRNRNKTARATFVLPTSALQAYSSSDARCLLVAISKADVIDHKRMRDWLGHQFVPPQEQGSAAAKNDTTLTEGSVSKEDTFPQADMLLKQDMTSEPKVALEEDTALKADLDADVPLECREWLSDLQSYFNILWVEMNAKTNVATRKALGMIKEHEWETLGAETKMIKLG</sequence>
<proteinExistence type="predicted"/>
<dbReference type="EMBL" id="JAPEUV010000018">
    <property type="protein sequence ID" value="KAJ4340173.1"/>
    <property type="molecule type" value="Genomic_DNA"/>
</dbReference>
<evidence type="ECO:0000313" key="3">
    <source>
        <dbReference type="EMBL" id="KAJ4340173.1"/>
    </source>
</evidence>
<feature type="domain" description="Heterokaryon incompatibility" evidence="2">
    <location>
        <begin position="10"/>
        <end position="149"/>
    </location>
</feature>
<dbReference type="PANTHER" id="PTHR33112">
    <property type="entry name" value="DOMAIN PROTEIN, PUTATIVE-RELATED"/>
    <property type="match status" value="1"/>
</dbReference>
<dbReference type="AlphaFoldDB" id="A0A9W9C1J4"/>
<reference evidence="3" key="1">
    <citation type="submission" date="2022-10" db="EMBL/GenBank/DDBJ databases">
        <title>Tapping the CABI collections for fungal endophytes: first genome assemblies for Collariella, Neodidymelliopsis, Ascochyta clinopodiicola, Didymella pomorum, Didymosphaeria variabile, Neocosmospora piperis and Neocucurbitaria cava.</title>
        <authorList>
            <person name="Hill R."/>
        </authorList>
    </citation>
    <scope>NUCLEOTIDE SEQUENCE</scope>
    <source>
        <strain evidence="3">IMI 360193</strain>
    </source>
</reference>
<dbReference type="PANTHER" id="PTHR33112:SF1">
    <property type="entry name" value="HETEROKARYON INCOMPATIBILITY DOMAIN-CONTAINING PROTEIN"/>
    <property type="match status" value="1"/>
</dbReference>
<keyword evidence="4" id="KW-1185">Reference proteome</keyword>
<evidence type="ECO:0000313" key="4">
    <source>
        <dbReference type="Proteomes" id="UP001140562"/>
    </source>
</evidence>
<name>A0A9W9C1J4_9PLEO</name>
<dbReference type="OrthoDB" id="5428863at2759"/>
<dbReference type="Pfam" id="PF06985">
    <property type="entry name" value="HET"/>
    <property type="match status" value="1"/>
</dbReference>